<gene>
    <name evidence="2" type="ORF">ACFFLI_06970</name>
</gene>
<keyword evidence="1" id="KW-0472">Membrane</keyword>
<sequence length="88" mass="9723">MQRQLSRRQRWLIMIGLTLIGFSCALLGKWGRLVCVLLAGLTLALLTNSCLLFCHRRGFTLGSGMLFSLVVALSYLGLILGSYGYLRG</sequence>
<dbReference type="RefSeq" id="WP_137642994.1">
    <property type="nucleotide sequence ID" value="NZ_BJEA01000012.1"/>
</dbReference>
<dbReference type="EMBL" id="JBHLZY010000018">
    <property type="protein sequence ID" value="MFB9769603.1"/>
    <property type="molecule type" value="Genomic_DNA"/>
</dbReference>
<evidence type="ECO:0008006" key="4">
    <source>
        <dbReference type="Google" id="ProtNLM"/>
    </source>
</evidence>
<dbReference type="PROSITE" id="PS51257">
    <property type="entry name" value="PROKAR_LIPOPROTEIN"/>
    <property type="match status" value="1"/>
</dbReference>
<organism evidence="2 3">
    <name type="scientific">Lactiplantibacillus modestisalitolerans</name>
    <dbReference type="NCBI Taxonomy" id="1457219"/>
    <lineage>
        <taxon>Bacteria</taxon>
        <taxon>Bacillati</taxon>
        <taxon>Bacillota</taxon>
        <taxon>Bacilli</taxon>
        <taxon>Lactobacillales</taxon>
        <taxon>Lactobacillaceae</taxon>
        <taxon>Lactiplantibacillus</taxon>
    </lineage>
</organism>
<keyword evidence="3" id="KW-1185">Reference proteome</keyword>
<keyword evidence="1" id="KW-1133">Transmembrane helix</keyword>
<comment type="caution">
    <text evidence="2">The sequence shown here is derived from an EMBL/GenBank/DDBJ whole genome shotgun (WGS) entry which is preliminary data.</text>
</comment>
<dbReference type="Proteomes" id="UP001589691">
    <property type="component" value="Unassembled WGS sequence"/>
</dbReference>
<accession>A0ABV5WV61</accession>
<keyword evidence="1" id="KW-0812">Transmembrane</keyword>
<proteinExistence type="predicted"/>
<evidence type="ECO:0000256" key="1">
    <source>
        <dbReference type="SAM" id="Phobius"/>
    </source>
</evidence>
<name>A0ABV5WV61_9LACO</name>
<feature type="transmembrane region" description="Helical" evidence="1">
    <location>
        <begin position="12"/>
        <end position="30"/>
    </location>
</feature>
<feature type="transmembrane region" description="Helical" evidence="1">
    <location>
        <begin position="66"/>
        <end position="86"/>
    </location>
</feature>
<evidence type="ECO:0000313" key="3">
    <source>
        <dbReference type="Proteomes" id="UP001589691"/>
    </source>
</evidence>
<protein>
    <recommendedName>
        <fullName evidence="4">Integral membrane protein</fullName>
    </recommendedName>
</protein>
<reference evidence="2 3" key="1">
    <citation type="submission" date="2024-09" db="EMBL/GenBank/DDBJ databases">
        <authorList>
            <person name="Sun Q."/>
            <person name="Mori K."/>
        </authorList>
    </citation>
    <scope>NUCLEOTIDE SEQUENCE [LARGE SCALE GENOMIC DNA]</scope>
    <source>
        <strain evidence="2 3">TBRC 4576</strain>
    </source>
</reference>
<evidence type="ECO:0000313" key="2">
    <source>
        <dbReference type="EMBL" id="MFB9769603.1"/>
    </source>
</evidence>